<gene>
    <name evidence="1" type="ORF">JCM19237_5878</name>
</gene>
<name>A0A090QIR4_9GAMM</name>
<evidence type="ECO:0000313" key="2">
    <source>
        <dbReference type="Proteomes" id="UP000029227"/>
    </source>
</evidence>
<protein>
    <submittedName>
        <fullName evidence="1">Uncharacterized protein</fullName>
    </submittedName>
</protein>
<dbReference type="EMBL" id="BBMN01000001">
    <property type="protein sequence ID" value="GAL02985.1"/>
    <property type="molecule type" value="Genomic_DNA"/>
</dbReference>
<evidence type="ECO:0000313" key="1">
    <source>
        <dbReference type="EMBL" id="GAL02985.1"/>
    </source>
</evidence>
<proteinExistence type="predicted"/>
<dbReference type="Proteomes" id="UP000029227">
    <property type="component" value="Unassembled WGS sequence"/>
</dbReference>
<organism evidence="1 2">
    <name type="scientific">Photobacterium aphoticum</name>
    <dbReference type="NCBI Taxonomy" id="754436"/>
    <lineage>
        <taxon>Bacteria</taxon>
        <taxon>Pseudomonadati</taxon>
        <taxon>Pseudomonadota</taxon>
        <taxon>Gammaproteobacteria</taxon>
        <taxon>Vibrionales</taxon>
        <taxon>Vibrionaceae</taxon>
        <taxon>Photobacterium</taxon>
    </lineage>
</organism>
<reference evidence="1 2" key="1">
    <citation type="journal article" date="2014" name="Genome Announc.">
        <title>Draft Genome Sequences of Two Vibrionaceae Species, Vibrio ponticus C121 and Photobacterium aphoticum C119, Isolated as Coral Reef Microbiota.</title>
        <authorList>
            <person name="Al-saari N."/>
            <person name="Meirelles P.M."/>
            <person name="Mino S."/>
            <person name="Suda W."/>
            <person name="Oshima K."/>
            <person name="Hattori M."/>
            <person name="Ohkuma M."/>
            <person name="Thompson F.L."/>
            <person name="Gomez-Gil B."/>
            <person name="Sawabe T."/>
            <person name="Sawabe T."/>
        </authorList>
    </citation>
    <scope>NUCLEOTIDE SEQUENCE [LARGE SCALE GENOMIC DNA]</scope>
    <source>
        <strain evidence="1 2">JCM 19237</strain>
    </source>
</reference>
<sequence length="43" mass="5105">MHMYSVKHENSLVSVYLVMNKKHDIETSTLATIEFMKLMNNLY</sequence>
<accession>A0A090QIR4</accession>
<dbReference type="AlphaFoldDB" id="A0A090QIR4"/>
<comment type="caution">
    <text evidence="1">The sequence shown here is derived from an EMBL/GenBank/DDBJ whole genome shotgun (WGS) entry which is preliminary data.</text>
</comment>